<dbReference type="OMA" id="GFDGAHI"/>
<accession>A0A1C7MNG0</accession>
<feature type="transmembrane region" description="Helical" evidence="6">
    <location>
        <begin position="47"/>
        <end position="71"/>
    </location>
</feature>
<dbReference type="EMBL" id="LUGG01000002">
    <property type="protein sequence ID" value="OBZ78197.1"/>
    <property type="molecule type" value="Genomic_DNA"/>
</dbReference>
<dbReference type="GO" id="GO:0004222">
    <property type="term" value="F:metalloendopeptidase activity"/>
    <property type="evidence" value="ECO:0007669"/>
    <property type="project" value="InterPro"/>
</dbReference>
<keyword evidence="8" id="KW-0378">Hydrolase</keyword>
<comment type="subcellular location">
    <subcellularLocation>
        <location evidence="1">Endomembrane system</location>
        <topology evidence="1">Multi-pass membrane protein</topology>
    </subcellularLocation>
</comment>
<evidence type="ECO:0000313" key="9">
    <source>
        <dbReference type="Proteomes" id="UP000092993"/>
    </source>
</evidence>
<name>A0A1C7MNG0_GRIFR</name>
<feature type="domain" description="Peptidase M50" evidence="7">
    <location>
        <begin position="66"/>
        <end position="411"/>
    </location>
</feature>
<dbReference type="Proteomes" id="UP000092993">
    <property type="component" value="Unassembled WGS sequence"/>
</dbReference>
<evidence type="ECO:0000256" key="5">
    <source>
        <dbReference type="ARBA" id="ARBA00032658"/>
    </source>
</evidence>
<keyword evidence="3 6" id="KW-1133">Transmembrane helix</keyword>
<evidence type="ECO:0000256" key="3">
    <source>
        <dbReference type="ARBA" id="ARBA00022989"/>
    </source>
</evidence>
<comment type="caution">
    <text evidence="8">The sequence shown here is derived from an EMBL/GenBank/DDBJ whole genome shotgun (WGS) entry which is preliminary data.</text>
</comment>
<dbReference type="GO" id="GO:0005737">
    <property type="term" value="C:cytoplasm"/>
    <property type="evidence" value="ECO:0007669"/>
    <property type="project" value="TreeGrafter"/>
</dbReference>
<dbReference type="GO" id="GO:1905897">
    <property type="term" value="P:regulation of response to endoplasmic reticulum stress"/>
    <property type="evidence" value="ECO:0007669"/>
    <property type="project" value="TreeGrafter"/>
</dbReference>
<dbReference type="GO" id="GO:0016020">
    <property type="term" value="C:membrane"/>
    <property type="evidence" value="ECO:0007669"/>
    <property type="project" value="InterPro"/>
</dbReference>
<evidence type="ECO:0000259" key="7">
    <source>
        <dbReference type="Pfam" id="PF02163"/>
    </source>
</evidence>
<dbReference type="OrthoDB" id="7694678at2759"/>
<dbReference type="GO" id="GO:0031293">
    <property type="term" value="P:membrane protein intracellular domain proteolysis"/>
    <property type="evidence" value="ECO:0007669"/>
    <property type="project" value="TreeGrafter"/>
</dbReference>
<protein>
    <recommendedName>
        <fullName evidence="5">Endopeptidase S2P</fullName>
    </recommendedName>
</protein>
<reference evidence="8 9" key="1">
    <citation type="submission" date="2016-03" db="EMBL/GenBank/DDBJ databases">
        <title>Whole genome sequencing of Grifola frondosa 9006-11.</title>
        <authorList>
            <person name="Min B."/>
            <person name="Park H."/>
            <person name="Kim J.-G."/>
            <person name="Cho H."/>
            <person name="Oh Y.-L."/>
            <person name="Kong W.-S."/>
            <person name="Choi I.-G."/>
        </authorList>
    </citation>
    <scope>NUCLEOTIDE SEQUENCE [LARGE SCALE GENOMIC DNA]</scope>
    <source>
        <strain evidence="8 9">9006-11</strain>
    </source>
</reference>
<evidence type="ECO:0000256" key="4">
    <source>
        <dbReference type="ARBA" id="ARBA00023136"/>
    </source>
</evidence>
<feature type="transmembrane region" description="Helical" evidence="6">
    <location>
        <begin position="134"/>
        <end position="156"/>
    </location>
</feature>
<dbReference type="AlphaFoldDB" id="A0A1C7MNG0"/>
<keyword evidence="8" id="KW-0645">Protease</keyword>
<dbReference type="PANTHER" id="PTHR13325">
    <property type="entry name" value="PROTEASE M50 MEMBRANE-BOUND TRANSCRIPTION FACTOR SITE 2 PROTEASE"/>
    <property type="match status" value="1"/>
</dbReference>
<gene>
    <name evidence="8" type="primary">Mbtps2</name>
    <name evidence="8" type="ORF">A0H81_01774</name>
</gene>
<evidence type="ECO:0000256" key="6">
    <source>
        <dbReference type="SAM" id="Phobius"/>
    </source>
</evidence>
<evidence type="ECO:0000256" key="1">
    <source>
        <dbReference type="ARBA" id="ARBA00004127"/>
    </source>
</evidence>
<dbReference type="PRINTS" id="PR01000">
    <property type="entry name" value="SREBPS2PTASE"/>
</dbReference>
<feature type="transmembrane region" description="Helical" evidence="6">
    <location>
        <begin position="438"/>
        <end position="458"/>
    </location>
</feature>
<dbReference type="GO" id="GO:0012505">
    <property type="term" value="C:endomembrane system"/>
    <property type="evidence" value="ECO:0007669"/>
    <property type="project" value="UniProtKB-SubCell"/>
</dbReference>
<feature type="transmembrane region" description="Helical" evidence="6">
    <location>
        <begin position="91"/>
        <end position="114"/>
    </location>
</feature>
<dbReference type="PANTHER" id="PTHR13325:SF3">
    <property type="entry name" value="MEMBRANE-BOUND TRANSCRIPTION FACTOR SITE-2 PROTEASE"/>
    <property type="match status" value="1"/>
</dbReference>
<keyword evidence="9" id="KW-1185">Reference proteome</keyword>
<sequence length="459" mass="50957">MHVGSSGYCWARFHCLCGRLCNCTLSKRYLMSGYEPLAERSVEYRPAIHLIIPGLTVPALHLPLLVFALIFAQVVHEAGHAVTAAMEKIPLLSVGAAFTIVFPSAFVVLPSTAIEALNPTARLRVISSGAYHNLILWIFLVVFTWSHLSSILLSAIGYTDVSSYGRLVVDIDQESPLRGHIPIGAVITKIDDQSLISHNSDMDIWQLYLSRHTGLPRAEDLGWCVDREWFVAQPESCCTSSRSTNTTGLSCFVASHELPLERCINPIPLLHDTAIAYDIIRCTSLVDCGNTHVCVRLHPDQQLLRLTLHIPSWIRERGSQLVEEVVLWQGPGSEVLEEVVVGAWLPKYGFWPANLPIIADTFFTYLKMLTLSLYFFNMLPLPFLDGAQFLDALFDFFAIREISAQSEQIAMVALEGGTLTPQAPSSNSLRHFDFRRTIRILVAILIGLCVVLGIAQAFS</sequence>
<keyword evidence="4 6" id="KW-0472">Membrane</keyword>
<evidence type="ECO:0000256" key="2">
    <source>
        <dbReference type="ARBA" id="ARBA00022692"/>
    </source>
</evidence>
<dbReference type="InterPro" id="IPR001193">
    <property type="entry name" value="MBTPS2"/>
</dbReference>
<proteinExistence type="predicted"/>
<dbReference type="Pfam" id="PF02163">
    <property type="entry name" value="Peptidase_M50"/>
    <property type="match status" value="1"/>
</dbReference>
<evidence type="ECO:0000313" key="8">
    <source>
        <dbReference type="EMBL" id="OBZ78197.1"/>
    </source>
</evidence>
<keyword evidence="2 6" id="KW-0812">Transmembrane</keyword>
<dbReference type="STRING" id="5627.A0A1C7MNG0"/>
<organism evidence="8 9">
    <name type="scientific">Grifola frondosa</name>
    <name type="common">Maitake</name>
    <name type="synonym">Polyporus frondosus</name>
    <dbReference type="NCBI Taxonomy" id="5627"/>
    <lineage>
        <taxon>Eukaryota</taxon>
        <taxon>Fungi</taxon>
        <taxon>Dikarya</taxon>
        <taxon>Basidiomycota</taxon>
        <taxon>Agaricomycotina</taxon>
        <taxon>Agaricomycetes</taxon>
        <taxon>Polyporales</taxon>
        <taxon>Grifolaceae</taxon>
        <taxon>Grifola</taxon>
    </lineage>
</organism>
<dbReference type="InterPro" id="IPR008915">
    <property type="entry name" value="Peptidase_M50"/>
</dbReference>